<dbReference type="SMART" id="SM00448">
    <property type="entry name" value="REC"/>
    <property type="match status" value="1"/>
</dbReference>
<dbReference type="InterPro" id="IPR039420">
    <property type="entry name" value="WalR-like"/>
</dbReference>
<organism evidence="15 16">
    <name type="scientific">Weissella jogaejeotgali</name>
    <dbReference type="NCBI Taxonomy" id="1631871"/>
    <lineage>
        <taxon>Bacteria</taxon>
        <taxon>Bacillati</taxon>
        <taxon>Bacillota</taxon>
        <taxon>Bacilli</taxon>
        <taxon>Lactobacillales</taxon>
        <taxon>Lactobacillaceae</taxon>
        <taxon>Weissella</taxon>
    </lineage>
</organism>
<dbReference type="InterPro" id="IPR001867">
    <property type="entry name" value="OmpR/PhoB-type_DNA-bd"/>
</dbReference>
<evidence type="ECO:0000256" key="4">
    <source>
        <dbReference type="ARBA" id="ARBA00023012"/>
    </source>
</evidence>
<dbReference type="Gene3D" id="3.40.50.2300">
    <property type="match status" value="1"/>
</dbReference>
<evidence type="ECO:0000256" key="3">
    <source>
        <dbReference type="ARBA" id="ARBA00022553"/>
    </source>
</evidence>
<sequence length="234" mass="26568">MSKILVVDDEKPISDIIKFNLTKEGYDVAVAMDGREALDLFESEEPDLVLLDQMLPEVEGTEVLRQIRTKSQTPVIMVTAKDSEIDKVLGLEMGADDYVTKPFSNRELLARIKANLRRQSPVSGQPGQIDDSSDIKIGALTIHPDAYMVSKNGQDIELTHREFELLHHLSKHIGQVMTRDDLLQTVWGYDYFGDVRTVDVTVRRIREKIEETPSHPQILMTRRGVGYYLKASEE</sequence>
<dbReference type="Gene3D" id="1.10.10.10">
    <property type="entry name" value="Winged helix-like DNA-binding domain superfamily/Winged helix DNA-binding domain"/>
    <property type="match status" value="1"/>
</dbReference>
<dbReference type="STRING" id="1631871.FOL01_0296"/>
<evidence type="ECO:0000313" key="16">
    <source>
        <dbReference type="Proteomes" id="UP000185473"/>
    </source>
</evidence>
<dbReference type="GO" id="GO:0006355">
    <property type="term" value="P:regulation of DNA-templated transcription"/>
    <property type="evidence" value="ECO:0007669"/>
    <property type="project" value="InterPro"/>
</dbReference>
<accession>A0A1L6R9G0</accession>
<keyword evidence="4" id="KW-0902">Two-component regulatory system</keyword>
<dbReference type="InterPro" id="IPR047791">
    <property type="entry name" value="WalR"/>
</dbReference>
<dbReference type="Gene3D" id="6.10.250.690">
    <property type="match status" value="1"/>
</dbReference>
<dbReference type="NCBIfam" id="NF040534">
    <property type="entry name" value="resp_reg_YycF"/>
    <property type="match status" value="1"/>
</dbReference>
<dbReference type="FunFam" id="1.10.10.10:FF:000089">
    <property type="entry name" value="Alkaline phosphatase synthesis response regulator"/>
    <property type="match status" value="1"/>
</dbReference>
<feature type="domain" description="OmpR/PhoB-type" evidence="14">
    <location>
        <begin position="132"/>
        <end position="231"/>
    </location>
</feature>
<dbReference type="EMBL" id="CP014332">
    <property type="protein sequence ID" value="APS41155.1"/>
    <property type="molecule type" value="Genomic_DNA"/>
</dbReference>
<gene>
    <name evidence="15" type="ORF">FOL01_0296</name>
</gene>
<dbReference type="GO" id="GO:0032993">
    <property type="term" value="C:protein-DNA complex"/>
    <property type="evidence" value="ECO:0007669"/>
    <property type="project" value="TreeGrafter"/>
</dbReference>
<comment type="function">
    <text evidence="10">Member of the two-component regulatory system WalK/WalR that regulates genes involved in cell wall metabolism. Binds to the promoter region of the transcription factor fabT gene in the fabTH-acp operon in vitro. Inhibits transcription of fabT, probably acting in an unphosphorylated form, thereby playing a role in the regulation of fatty acid biosynthesis. Essential for normal growth in vitro. Required for maintaining normal cellular morphology, acting, at least in part, by regulating peptidoglycan hydrolase pcsB. Involved in maintaining expression of WalRK regulon genes in exponentially growing cells.</text>
</comment>
<name>A0A1L6R9G0_9LACO</name>
<dbReference type="CDD" id="cd00383">
    <property type="entry name" value="trans_reg_C"/>
    <property type="match status" value="1"/>
</dbReference>
<protein>
    <recommendedName>
        <fullName evidence="9">Transcriptional regulatory protein WalR</fullName>
    </recommendedName>
</protein>
<dbReference type="Proteomes" id="UP000185473">
    <property type="component" value="Chromosome"/>
</dbReference>
<dbReference type="GO" id="GO:0000976">
    <property type="term" value="F:transcription cis-regulatory region binding"/>
    <property type="evidence" value="ECO:0007669"/>
    <property type="project" value="TreeGrafter"/>
</dbReference>
<evidence type="ECO:0000256" key="6">
    <source>
        <dbReference type="ARBA" id="ARBA00023125"/>
    </source>
</evidence>
<evidence type="ECO:0000256" key="7">
    <source>
        <dbReference type="ARBA" id="ARBA00023163"/>
    </source>
</evidence>
<comment type="subunit">
    <text evidence="8">Monomer. Homodimer.</text>
</comment>
<dbReference type="Pfam" id="PF00072">
    <property type="entry name" value="Response_reg"/>
    <property type="match status" value="1"/>
</dbReference>
<dbReference type="PANTHER" id="PTHR48111">
    <property type="entry name" value="REGULATOR OF RPOS"/>
    <property type="match status" value="1"/>
</dbReference>
<keyword evidence="6 12" id="KW-0238">DNA-binding</keyword>
<feature type="domain" description="Response regulatory" evidence="13">
    <location>
        <begin position="3"/>
        <end position="116"/>
    </location>
</feature>
<evidence type="ECO:0000256" key="8">
    <source>
        <dbReference type="ARBA" id="ARBA00024380"/>
    </source>
</evidence>
<dbReference type="Pfam" id="PF00486">
    <property type="entry name" value="Trans_reg_C"/>
    <property type="match status" value="1"/>
</dbReference>
<evidence type="ECO:0000256" key="5">
    <source>
        <dbReference type="ARBA" id="ARBA00023015"/>
    </source>
</evidence>
<keyword evidence="2" id="KW-0963">Cytoplasm</keyword>
<keyword evidence="7" id="KW-0804">Transcription</keyword>
<dbReference type="PROSITE" id="PS51755">
    <property type="entry name" value="OMPR_PHOB"/>
    <property type="match status" value="1"/>
</dbReference>
<evidence type="ECO:0000259" key="14">
    <source>
        <dbReference type="PROSITE" id="PS51755"/>
    </source>
</evidence>
<dbReference type="InterPro" id="IPR016032">
    <property type="entry name" value="Sig_transdc_resp-reg_C-effctor"/>
</dbReference>
<evidence type="ECO:0000256" key="11">
    <source>
        <dbReference type="PROSITE-ProRule" id="PRU00169"/>
    </source>
</evidence>
<dbReference type="OrthoDB" id="9790442at2"/>
<dbReference type="AlphaFoldDB" id="A0A1L6R9G0"/>
<dbReference type="KEGG" id="wjo:FOL01_0296"/>
<reference evidence="15 16" key="1">
    <citation type="submission" date="2016-02" db="EMBL/GenBank/DDBJ databases">
        <title>Complete Genome Sequence of Weissella jogaejeotgali FOL01.</title>
        <authorList>
            <person name="Lee J.-H."/>
            <person name="Ku H.-J."/>
        </authorList>
    </citation>
    <scope>NUCLEOTIDE SEQUENCE [LARGE SCALE GENOMIC DNA]</scope>
    <source>
        <strain evidence="15 16">FOL01</strain>
    </source>
</reference>
<comment type="subcellular location">
    <subcellularLocation>
        <location evidence="1">Cytoplasm</location>
    </subcellularLocation>
</comment>
<evidence type="ECO:0000256" key="12">
    <source>
        <dbReference type="PROSITE-ProRule" id="PRU01091"/>
    </source>
</evidence>
<dbReference type="GO" id="GO:0000156">
    <property type="term" value="F:phosphorelay response regulator activity"/>
    <property type="evidence" value="ECO:0007669"/>
    <property type="project" value="TreeGrafter"/>
</dbReference>
<evidence type="ECO:0000256" key="9">
    <source>
        <dbReference type="ARBA" id="ARBA00035291"/>
    </source>
</evidence>
<keyword evidence="3 11" id="KW-0597">Phosphoprotein</keyword>
<keyword evidence="5" id="KW-0805">Transcription regulation</keyword>
<dbReference type="GO" id="GO:0005829">
    <property type="term" value="C:cytosol"/>
    <property type="evidence" value="ECO:0007669"/>
    <property type="project" value="TreeGrafter"/>
</dbReference>
<dbReference type="RefSeq" id="WP_075268996.1">
    <property type="nucleotide sequence ID" value="NZ_CP014332.1"/>
</dbReference>
<dbReference type="InterPro" id="IPR001789">
    <property type="entry name" value="Sig_transdc_resp-reg_receiver"/>
</dbReference>
<evidence type="ECO:0000256" key="1">
    <source>
        <dbReference type="ARBA" id="ARBA00004496"/>
    </source>
</evidence>
<dbReference type="SUPFAM" id="SSF52172">
    <property type="entry name" value="CheY-like"/>
    <property type="match status" value="1"/>
</dbReference>
<dbReference type="FunFam" id="3.40.50.2300:FF:000052">
    <property type="entry name" value="DNA-binding response regulator YycF"/>
    <property type="match status" value="1"/>
</dbReference>
<dbReference type="InterPro" id="IPR011006">
    <property type="entry name" value="CheY-like_superfamily"/>
</dbReference>
<evidence type="ECO:0000256" key="2">
    <source>
        <dbReference type="ARBA" id="ARBA00022490"/>
    </source>
</evidence>
<dbReference type="InterPro" id="IPR036388">
    <property type="entry name" value="WH-like_DNA-bd_sf"/>
</dbReference>
<evidence type="ECO:0000313" key="15">
    <source>
        <dbReference type="EMBL" id="APS41155.1"/>
    </source>
</evidence>
<dbReference type="SUPFAM" id="SSF46894">
    <property type="entry name" value="C-terminal effector domain of the bipartite response regulators"/>
    <property type="match status" value="1"/>
</dbReference>
<evidence type="ECO:0000259" key="13">
    <source>
        <dbReference type="PROSITE" id="PS50110"/>
    </source>
</evidence>
<keyword evidence="16" id="KW-1185">Reference proteome</keyword>
<feature type="modified residue" description="4-aspartylphosphate" evidence="11">
    <location>
        <position position="52"/>
    </location>
</feature>
<feature type="DNA-binding region" description="OmpR/PhoB-type" evidence="12">
    <location>
        <begin position="132"/>
        <end position="231"/>
    </location>
</feature>
<dbReference type="PROSITE" id="PS50110">
    <property type="entry name" value="RESPONSE_REGULATORY"/>
    <property type="match status" value="1"/>
</dbReference>
<proteinExistence type="predicted"/>
<dbReference type="SMART" id="SM00862">
    <property type="entry name" value="Trans_reg_C"/>
    <property type="match status" value="1"/>
</dbReference>
<dbReference type="PANTHER" id="PTHR48111:SF40">
    <property type="entry name" value="PHOSPHATE REGULON TRANSCRIPTIONAL REGULATORY PROTEIN PHOB"/>
    <property type="match status" value="1"/>
</dbReference>
<evidence type="ECO:0000256" key="10">
    <source>
        <dbReference type="ARBA" id="ARBA00058568"/>
    </source>
</evidence>